<protein>
    <submittedName>
        <fullName evidence="2">Uncharacterized protein</fullName>
    </submittedName>
</protein>
<accession>A0AAD7FQB5</accession>
<keyword evidence="3" id="KW-1185">Reference proteome</keyword>
<sequence>MDSGLSMLPSSVLASPLSWAKTDGLFGGEDDVYSVDPLSGFQSDRPLSGSQSDSSLSGSHSGSSLSGSHSDSSLSDVAHDSQPTPSSCAVPTVPVVCQAIPNHPIFARSGIQRLPLVSEQFDDIFLAEGVPFVYKPLAIDAFAQVLGQRQPLVIRRPGLFGLHTFVSMLIARIDVDFHPQNDPFLSLNNFLPSKWSGHGLHAYYVLHLDFGHLRGSDLGEDLLKYIYKECTDFLRHYRLDIELLSMKSMARRPDLLIQFLHMQIQENYPRFPLFVFIRQFDNPIYTYPDCFETLQSFLRNLELLAWGGDIGGLLLYSYLDDGTIGPCRGRQPGEPIRPRDDCPVLAQSASLLDFSRTLDLSHHPAFHDALGFTPEDIDALDYALRPLVQNPESALPLMQLVKEQRVAPYFFLGPCTVPKHSTDAVKNIGPCPREQPVYAVAVVLTLIHQHWGIPGRRLG</sequence>
<gene>
    <name evidence="2" type="ORF">FB45DRAFT_908421</name>
</gene>
<feature type="compositionally biased region" description="Low complexity" evidence="1">
    <location>
        <begin position="47"/>
        <end position="76"/>
    </location>
</feature>
<evidence type="ECO:0000313" key="2">
    <source>
        <dbReference type="EMBL" id="KAJ7637153.1"/>
    </source>
</evidence>
<dbReference type="Proteomes" id="UP001221142">
    <property type="component" value="Unassembled WGS sequence"/>
</dbReference>
<name>A0AAD7FQB5_9AGAR</name>
<evidence type="ECO:0000256" key="1">
    <source>
        <dbReference type="SAM" id="MobiDB-lite"/>
    </source>
</evidence>
<dbReference type="EMBL" id="JARKIF010000006">
    <property type="protein sequence ID" value="KAJ7637153.1"/>
    <property type="molecule type" value="Genomic_DNA"/>
</dbReference>
<comment type="caution">
    <text evidence="2">The sequence shown here is derived from an EMBL/GenBank/DDBJ whole genome shotgun (WGS) entry which is preliminary data.</text>
</comment>
<feature type="region of interest" description="Disordered" evidence="1">
    <location>
        <begin position="37"/>
        <end position="87"/>
    </location>
</feature>
<organism evidence="2 3">
    <name type="scientific">Roridomyces roridus</name>
    <dbReference type="NCBI Taxonomy" id="1738132"/>
    <lineage>
        <taxon>Eukaryota</taxon>
        <taxon>Fungi</taxon>
        <taxon>Dikarya</taxon>
        <taxon>Basidiomycota</taxon>
        <taxon>Agaricomycotina</taxon>
        <taxon>Agaricomycetes</taxon>
        <taxon>Agaricomycetidae</taxon>
        <taxon>Agaricales</taxon>
        <taxon>Marasmiineae</taxon>
        <taxon>Mycenaceae</taxon>
        <taxon>Roridomyces</taxon>
    </lineage>
</organism>
<dbReference type="AlphaFoldDB" id="A0AAD7FQB5"/>
<proteinExistence type="predicted"/>
<reference evidence="2" key="1">
    <citation type="submission" date="2023-03" db="EMBL/GenBank/DDBJ databases">
        <title>Massive genome expansion in bonnet fungi (Mycena s.s.) driven by repeated elements and novel gene families across ecological guilds.</title>
        <authorList>
            <consortium name="Lawrence Berkeley National Laboratory"/>
            <person name="Harder C.B."/>
            <person name="Miyauchi S."/>
            <person name="Viragh M."/>
            <person name="Kuo A."/>
            <person name="Thoen E."/>
            <person name="Andreopoulos B."/>
            <person name="Lu D."/>
            <person name="Skrede I."/>
            <person name="Drula E."/>
            <person name="Henrissat B."/>
            <person name="Morin E."/>
            <person name="Kohler A."/>
            <person name="Barry K."/>
            <person name="LaButti K."/>
            <person name="Morin E."/>
            <person name="Salamov A."/>
            <person name="Lipzen A."/>
            <person name="Mereny Z."/>
            <person name="Hegedus B."/>
            <person name="Baldrian P."/>
            <person name="Stursova M."/>
            <person name="Weitz H."/>
            <person name="Taylor A."/>
            <person name="Grigoriev I.V."/>
            <person name="Nagy L.G."/>
            <person name="Martin F."/>
            <person name="Kauserud H."/>
        </authorList>
    </citation>
    <scope>NUCLEOTIDE SEQUENCE</scope>
    <source>
        <strain evidence="2">9284</strain>
    </source>
</reference>
<evidence type="ECO:0000313" key="3">
    <source>
        <dbReference type="Proteomes" id="UP001221142"/>
    </source>
</evidence>